<dbReference type="AlphaFoldDB" id="A0A7J6VU02"/>
<organism evidence="1 2">
    <name type="scientific">Thalictrum thalictroides</name>
    <name type="common">Rue-anemone</name>
    <name type="synonym">Anemone thalictroides</name>
    <dbReference type="NCBI Taxonomy" id="46969"/>
    <lineage>
        <taxon>Eukaryota</taxon>
        <taxon>Viridiplantae</taxon>
        <taxon>Streptophyta</taxon>
        <taxon>Embryophyta</taxon>
        <taxon>Tracheophyta</taxon>
        <taxon>Spermatophyta</taxon>
        <taxon>Magnoliopsida</taxon>
        <taxon>Ranunculales</taxon>
        <taxon>Ranunculaceae</taxon>
        <taxon>Thalictroideae</taxon>
        <taxon>Thalictrum</taxon>
    </lineage>
</organism>
<accession>A0A7J6VU02</accession>
<protein>
    <submittedName>
        <fullName evidence="1">Uncharacterized protein</fullName>
    </submittedName>
</protein>
<keyword evidence="2" id="KW-1185">Reference proteome</keyword>
<reference evidence="1 2" key="1">
    <citation type="submission" date="2020-06" db="EMBL/GenBank/DDBJ databases">
        <title>Transcriptomic and genomic resources for Thalictrum thalictroides and T. hernandezii: Facilitating candidate gene discovery in an emerging model plant lineage.</title>
        <authorList>
            <person name="Arias T."/>
            <person name="Riano-Pachon D.M."/>
            <person name="Di Stilio V.S."/>
        </authorList>
    </citation>
    <scope>NUCLEOTIDE SEQUENCE [LARGE SCALE GENOMIC DNA]</scope>
    <source>
        <strain evidence="2">cv. WT478/WT964</strain>
        <tissue evidence="1">Leaves</tissue>
    </source>
</reference>
<dbReference type="EMBL" id="JABWDY010027085">
    <property type="protein sequence ID" value="KAF5188197.1"/>
    <property type="molecule type" value="Genomic_DNA"/>
</dbReference>
<dbReference type="Proteomes" id="UP000554482">
    <property type="component" value="Unassembled WGS sequence"/>
</dbReference>
<evidence type="ECO:0000313" key="1">
    <source>
        <dbReference type="EMBL" id="KAF5188197.1"/>
    </source>
</evidence>
<gene>
    <name evidence="1" type="ORF">FRX31_022217</name>
</gene>
<evidence type="ECO:0000313" key="2">
    <source>
        <dbReference type="Proteomes" id="UP000554482"/>
    </source>
</evidence>
<proteinExistence type="predicted"/>
<name>A0A7J6VU02_THATH</name>
<sequence length="234" mass="26703">MDFRISNSPNMRFKARSKAVSEERRNFATTMEGASTLMHKVDDNQKVQDEEMLDELSFAFNKSRSQNRGKVDIDLQGVKEENEERWCKTLLIGHDYGVCKEFRECQRNFGRELTRDEAKMVMNFSYSQKDKSFKFGAGIQTRHIIEVDPIAESSPTHLAQVHVDPNPIDVLALIAEYPSPNLDLLLKDDPTPKDNVSAIFNANPLFLLTISKILLHQTSPNNPPITIMLLTFCL</sequence>
<comment type="caution">
    <text evidence="1">The sequence shown here is derived from an EMBL/GenBank/DDBJ whole genome shotgun (WGS) entry which is preliminary data.</text>
</comment>